<evidence type="ECO:0000313" key="1">
    <source>
        <dbReference type="EMBL" id="KAH3883710.1"/>
    </source>
</evidence>
<reference evidence="1" key="2">
    <citation type="submission" date="2020-11" db="EMBL/GenBank/DDBJ databases">
        <authorList>
            <person name="McCartney M.A."/>
            <person name="Auch B."/>
            <person name="Kono T."/>
            <person name="Mallez S."/>
            <person name="Becker A."/>
            <person name="Gohl D.M."/>
            <person name="Silverstein K.A.T."/>
            <person name="Koren S."/>
            <person name="Bechman K.B."/>
            <person name="Herman A."/>
            <person name="Abrahante J.E."/>
            <person name="Garbe J."/>
        </authorList>
    </citation>
    <scope>NUCLEOTIDE SEQUENCE</scope>
    <source>
        <strain evidence="1">Duluth1</strain>
        <tissue evidence="1">Whole animal</tissue>
    </source>
</reference>
<sequence>MEVSKVGGTQYAQCAEETVLRFESTARGVYRSYKERSARGAGRRSLVFITPFAE</sequence>
<comment type="caution">
    <text evidence="1">The sequence shown here is derived from an EMBL/GenBank/DDBJ whole genome shotgun (WGS) entry which is preliminary data.</text>
</comment>
<dbReference type="AlphaFoldDB" id="A0A9D4RYG4"/>
<reference evidence="1" key="1">
    <citation type="journal article" date="2019" name="bioRxiv">
        <title>The Genome of the Zebra Mussel, Dreissena polymorpha: A Resource for Invasive Species Research.</title>
        <authorList>
            <person name="McCartney M.A."/>
            <person name="Auch B."/>
            <person name="Kono T."/>
            <person name="Mallez S."/>
            <person name="Zhang Y."/>
            <person name="Obille A."/>
            <person name="Becker A."/>
            <person name="Abrahante J.E."/>
            <person name="Garbe J."/>
            <person name="Badalamenti J.P."/>
            <person name="Herman A."/>
            <person name="Mangelson H."/>
            <person name="Liachko I."/>
            <person name="Sullivan S."/>
            <person name="Sone E.D."/>
            <person name="Koren S."/>
            <person name="Silverstein K.A.T."/>
            <person name="Beckman K.B."/>
            <person name="Gohl D.M."/>
        </authorList>
    </citation>
    <scope>NUCLEOTIDE SEQUENCE</scope>
    <source>
        <strain evidence="1">Duluth1</strain>
        <tissue evidence="1">Whole animal</tissue>
    </source>
</reference>
<protein>
    <submittedName>
        <fullName evidence="1">Uncharacterized protein</fullName>
    </submittedName>
</protein>
<keyword evidence="2" id="KW-1185">Reference proteome</keyword>
<proteinExistence type="predicted"/>
<evidence type="ECO:0000313" key="2">
    <source>
        <dbReference type="Proteomes" id="UP000828390"/>
    </source>
</evidence>
<name>A0A9D4RYG4_DREPO</name>
<gene>
    <name evidence="1" type="ORF">DPMN_007676</name>
</gene>
<dbReference type="Proteomes" id="UP000828390">
    <property type="component" value="Unassembled WGS sequence"/>
</dbReference>
<dbReference type="EMBL" id="JAIWYP010000001">
    <property type="protein sequence ID" value="KAH3883710.1"/>
    <property type="molecule type" value="Genomic_DNA"/>
</dbReference>
<organism evidence="1 2">
    <name type="scientific">Dreissena polymorpha</name>
    <name type="common">Zebra mussel</name>
    <name type="synonym">Mytilus polymorpha</name>
    <dbReference type="NCBI Taxonomy" id="45954"/>
    <lineage>
        <taxon>Eukaryota</taxon>
        <taxon>Metazoa</taxon>
        <taxon>Spiralia</taxon>
        <taxon>Lophotrochozoa</taxon>
        <taxon>Mollusca</taxon>
        <taxon>Bivalvia</taxon>
        <taxon>Autobranchia</taxon>
        <taxon>Heteroconchia</taxon>
        <taxon>Euheterodonta</taxon>
        <taxon>Imparidentia</taxon>
        <taxon>Neoheterodontei</taxon>
        <taxon>Myida</taxon>
        <taxon>Dreissenoidea</taxon>
        <taxon>Dreissenidae</taxon>
        <taxon>Dreissena</taxon>
    </lineage>
</organism>
<accession>A0A9D4RYG4</accession>